<evidence type="ECO:0000313" key="2">
    <source>
        <dbReference type="Proteomes" id="UP000009224"/>
    </source>
</evidence>
<proteinExistence type="predicted"/>
<sequence length="214" mass="23204">MSLCIVDAVWSIGADYDSVVVPVVRTLAGKLGVGQPTVPATEPIGADPLPVTRIAEISVDEMTALTNRQRTSTRNGILKSDAVLRHARMFAEHHVGTMAEAVALFADAARFDTLDAALRPIPGEGGDGIRRGYLWMLIGQDDLIKPDRMVLRWLDHVGVSVDPKGARNIITQLIPVLAARLGRDVTAWEVDHAMWKAGRALGRGRGRRFAKGDI</sequence>
<reference evidence="1 2" key="1">
    <citation type="journal article" date="2011" name="J. Bacteriol.">
        <title>Complete genome sequence of a novel clinical isolate, the nontuberculous Mycobacterium strain JDM601.</title>
        <authorList>
            <person name="Zhang Z.Y."/>
            <person name="Sun Z.Q."/>
            <person name="Wang Z.L."/>
            <person name="Wen Z.L."/>
            <person name="Sun Q.W."/>
            <person name="Zhu Z.Q."/>
            <person name="Song Y.Z."/>
            <person name="Zhao J.W."/>
            <person name="Wang H.H."/>
            <person name="Zhang S.L."/>
            <person name="Guo X.K."/>
        </authorList>
    </citation>
    <scope>NUCLEOTIDE SEQUENCE [LARGE SCALE GENOMIC DNA]</scope>
    <source>
        <strain evidence="1 2">JDM601</strain>
    </source>
</reference>
<dbReference type="KEGG" id="mjd:JDM601_0599"/>
<gene>
    <name evidence="1" type="ordered locus">JDM601_0599</name>
</gene>
<protein>
    <submittedName>
        <fullName evidence="1">Uncharacterized protein</fullName>
    </submittedName>
</protein>
<accession>F5Z2I7</accession>
<dbReference type="EMBL" id="CP002329">
    <property type="protein sequence ID" value="AEF34599.1"/>
    <property type="molecule type" value="Genomic_DNA"/>
</dbReference>
<dbReference type="eggNOG" id="ENOG5032UJ3">
    <property type="taxonomic scope" value="Bacteria"/>
</dbReference>
<name>F5Z2I7_MYCSD</name>
<evidence type="ECO:0000313" key="1">
    <source>
        <dbReference type="EMBL" id="AEF34599.1"/>
    </source>
</evidence>
<dbReference type="STRING" id="875328.JDM601_0599"/>
<dbReference type="HOGENOM" id="CLU_083610_0_0_11"/>
<keyword evidence="2" id="KW-1185">Reference proteome</keyword>
<organism evidence="1 2">
    <name type="scientific">Mycolicibacter sinensis (strain JDM601)</name>
    <name type="common">Mycobacterium sinense</name>
    <dbReference type="NCBI Taxonomy" id="875328"/>
    <lineage>
        <taxon>Bacteria</taxon>
        <taxon>Bacillati</taxon>
        <taxon>Actinomycetota</taxon>
        <taxon>Actinomycetes</taxon>
        <taxon>Mycobacteriales</taxon>
        <taxon>Mycobacteriaceae</taxon>
        <taxon>Mycolicibacter</taxon>
    </lineage>
</organism>
<dbReference type="Proteomes" id="UP000009224">
    <property type="component" value="Chromosome"/>
</dbReference>
<dbReference type="AlphaFoldDB" id="F5Z2I7"/>